<evidence type="ECO:0000313" key="10">
    <source>
        <dbReference type="Proteomes" id="UP000245514"/>
    </source>
</evidence>
<keyword evidence="3 9" id="KW-0808">Transferase</keyword>
<evidence type="ECO:0000256" key="6">
    <source>
        <dbReference type="ARBA" id="ARBA00023136"/>
    </source>
</evidence>
<evidence type="ECO:0000256" key="1">
    <source>
        <dbReference type="ARBA" id="ARBA00007150"/>
    </source>
</evidence>
<feature type="transmembrane region" description="Helical" evidence="8">
    <location>
        <begin position="51"/>
        <end position="72"/>
    </location>
</feature>
<feature type="transmembrane region" description="Helical" evidence="8">
    <location>
        <begin position="204"/>
        <end position="223"/>
    </location>
</feature>
<keyword evidence="4 8" id="KW-0812">Transmembrane</keyword>
<gene>
    <name evidence="9" type="ORF">CAY35_05890</name>
</gene>
<evidence type="ECO:0000256" key="8">
    <source>
        <dbReference type="SAM" id="Phobius"/>
    </source>
</evidence>
<feature type="transmembrane region" description="Helical" evidence="8">
    <location>
        <begin position="20"/>
        <end position="39"/>
    </location>
</feature>
<name>A0ABX5L4V0_9MICC</name>
<evidence type="ECO:0000256" key="7">
    <source>
        <dbReference type="SAM" id="MobiDB-lite"/>
    </source>
</evidence>
<dbReference type="PANTHER" id="PTHR30589:SF0">
    <property type="entry name" value="PHOSPHATIDYLGLYCEROL--PROLIPOPROTEIN DIACYLGLYCERYL TRANSFERASE"/>
    <property type="match status" value="1"/>
</dbReference>
<feature type="region of interest" description="Disordered" evidence="7">
    <location>
        <begin position="277"/>
        <end position="326"/>
    </location>
</feature>
<feature type="transmembrane region" description="Helical" evidence="8">
    <location>
        <begin position="235"/>
        <end position="253"/>
    </location>
</feature>
<evidence type="ECO:0000256" key="3">
    <source>
        <dbReference type="ARBA" id="ARBA00022679"/>
    </source>
</evidence>
<comment type="caution">
    <text evidence="9">The sequence shown here is derived from an EMBL/GenBank/DDBJ whole genome shotgun (WGS) entry which is preliminary data.</text>
</comment>
<keyword evidence="2" id="KW-1003">Cell membrane</keyword>
<feature type="transmembrane region" description="Helical" evidence="8">
    <location>
        <begin position="92"/>
        <end position="109"/>
    </location>
</feature>
<feature type="compositionally biased region" description="Basic and acidic residues" evidence="7">
    <location>
        <begin position="293"/>
        <end position="306"/>
    </location>
</feature>
<keyword evidence="6 8" id="KW-0472">Membrane</keyword>
<keyword evidence="10" id="KW-1185">Reference proteome</keyword>
<feature type="transmembrane region" description="Helical" evidence="8">
    <location>
        <begin position="121"/>
        <end position="141"/>
    </location>
</feature>
<protein>
    <submittedName>
        <fullName evidence="9">Diacylglyceryl transferase</fullName>
    </submittedName>
</protein>
<comment type="similarity">
    <text evidence="1">Belongs to the Lgt family.</text>
</comment>
<dbReference type="Pfam" id="PF01790">
    <property type="entry name" value="LGT"/>
    <property type="match status" value="1"/>
</dbReference>
<feature type="transmembrane region" description="Helical" evidence="8">
    <location>
        <begin position="174"/>
        <end position="192"/>
    </location>
</feature>
<organism evidence="9 10">
    <name type="scientific">Pseudoglutamicibacter cumminsii</name>
    <dbReference type="NCBI Taxonomy" id="156979"/>
    <lineage>
        <taxon>Bacteria</taxon>
        <taxon>Bacillati</taxon>
        <taxon>Actinomycetota</taxon>
        <taxon>Actinomycetes</taxon>
        <taxon>Micrococcales</taxon>
        <taxon>Micrococcaceae</taxon>
        <taxon>Pseudoglutamicibacter</taxon>
    </lineage>
</organism>
<dbReference type="Proteomes" id="UP000245514">
    <property type="component" value="Unassembled WGS sequence"/>
</dbReference>
<sequence length="326" mass="35562">MYPDLSDLLGFELIPGVQLDTHSVFVAIALFLGTIVFWIEARRRSRLNQRTGILVLGALAGAAALGRLGTWAQHLDPRENLTFIEQFLHGNASFLSALVGAWLGVHVAKKIIGYKSRSGDLFAPAVALAMAFGRWACYLTERPGTPTGGDWGVVLTEEQGAHLLTPAGVGLHPSFAYESAFHLMAFCILWFWLRFQPIAPGETLTLYIGAYAVFRFFVEFVRGNEVAWMGLTRPQMFLLVTIPIFAIRIAYLIKRGKLWVPAAGTDVLPARDTRLAPEAAPEHTPAVGPEHTPAVDKDPAAKKDPVPTKGSVPMKGSVPLKDRVPA</sequence>
<dbReference type="EMBL" id="QFWG01000006">
    <property type="protein sequence ID" value="PWI27739.1"/>
    <property type="molecule type" value="Genomic_DNA"/>
</dbReference>
<evidence type="ECO:0000256" key="4">
    <source>
        <dbReference type="ARBA" id="ARBA00022692"/>
    </source>
</evidence>
<dbReference type="InterPro" id="IPR001640">
    <property type="entry name" value="Lgt"/>
</dbReference>
<reference evidence="9 10" key="1">
    <citation type="submission" date="2018-05" db="EMBL/GenBank/DDBJ databases">
        <title>Draft Genome Sequence of Arthrobacter cumminsii IME1328, Isolated from a Patient Who Suffered from Foot Ulcers in China.</title>
        <authorList>
            <person name="Li M."/>
            <person name="Jiang Z."/>
            <person name="Sun Q."/>
            <person name="Tong Y."/>
        </authorList>
    </citation>
    <scope>NUCLEOTIDE SEQUENCE [LARGE SCALE GENOMIC DNA]</scope>
    <source>
        <strain evidence="9 10">IME1328</strain>
    </source>
</reference>
<dbReference type="GO" id="GO:0016740">
    <property type="term" value="F:transferase activity"/>
    <property type="evidence" value="ECO:0007669"/>
    <property type="project" value="UniProtKB-KW"/>
</dbReference>
<evidence type="ECO:0000256" key="5">
    <source>
        <dbReference type="ARBA" id="ARBA00022989"/>
    </source>
</evidence>
<keyword evidence="5 8" id="KW-1133">Transmembrane helix</keyword>
<accession>A0ABX5L4V0</accession>
<evidence type="ECO:0000256" key="2">
    <source>
        <dbReference type="ARBA" id="ARBA00022475"/>
    </source>
</evidence>
<evidence type="ECO:0000313" key="9">
    <source>
        <dbReference type="EMBL" id="PWI27739.1"/>
    </source>
</evidence>
<dbReference type="PANTHER" id="PTHR30589">
    <property type="entry name" value="PROLIPOPROTEIN DIACYLGLYCERYL TRANSFERASE"/>
    <property type="match status" value="1"/>
</dbReference>
<proteinExistence type="inferred from homology"/>